<feature type="signal peptide" evidence="2">
    <location>
        <begin position="1"/>
        <end position="22"/>
    </location>
</feature>
<comment type="caution">
    <text evidence="3">The sequence shown here is derived from an EMBL/GenBank/DDBJ whole genome shotgun (WGS) entry which is preliminary data.</text>
</comment>
<dbReference type="Proteomes" id="UP001237642">
    <property type="component" value="Unassembled WGS sequence"/>
</dbReference>
<evidence type="ECO:0000313" key="3">
    <source>
        <dbReference type="EMBL" id="KAK1370285.1"/>
    </source>
</evidence>
<protein>
    <submittedName>
        <fullName evidence="3">Uncharacterized protein</fullName>
    </submittedName>
</protein>
<evidence type="ECO:0000256" key="2">
    <source>
        <dbReference type="SAM" id="SignalP"/>
    </source>
</evidence>
<dbReference type="AlphaFoldDB" id="A0AAD8HQE0"/>
<reference evidence="3" key="2">
    <citation type="submission" date="2023-05" db="EMBL/GenBank/DDBJ databases">
        <authorList>
            <person name="Schelkunov M.I."/>
        </authorList>
    </citation>
    <scope>NUCLEOTIDE SEQUENCE</scope>
    <source>
        <strain evidence="3">Hsosn_3</strain>
        <tissue evidence="3">Leaf</tissue>
    </source>
</reference>
<sequence>MQSISALFALLALLLIANTSYAARPGMGQFWHVMKGEALPMNQELVDTTNSGEYALINKKIVTEIAEDIVHEILTVDKSSDTMPEFTIGDSQHLEGKNSYVDESDPIPDTTMAW</sequence>
<evidence type="ECO:0000256" key="1">
    <source>
        <dbReference type="SAM" id="MobiDB-lite"/>
    </source>
</evidence>
<evidence type="ECO:0000313" key="4">
    <source>
        <dbReference type="Proteomes" id="UP001237642"/>
    </source>
</evidence>
<proteinExistence type="predicted"/>
<keyword evidence="4" id="KW-1185">Reference proteome</keyword>
<reference evidence="3" key="1">
    <citation type="submission" date="2023-02" db="EMBL/GenBank/DDBJ databases">
        <title>Genome of toxic invasive species Heracleum sosnowskyi carries increased number of genes despite the absence of recent whole-genome duplications.</title>
        <authorList>
            <person name="Schelkunov M."/>
            <person name="Shtratnikova V."/>
            <person name="Makarenko M."/>
            <person name="Klepikova A."/>
            <person name="Omelchenko D."/>
            <person name="Novikova G."/>
            <person name="Obukhova E."/>
            <person name="Bogdanov V."/>
            <person name="Penin A."/>
            <person name="Logacheva M."/>
        </authorList>
    </citation>
    <scope>NUCLEOTIDE SEQUENCE</scope>
    <source>
        <strain evidence="3">Hsosn_3</strain>
        <tissue evidence="3">Leaf</tissue>
    </source>
</reference>
<name>A0AAD8HQE0_9APIA</name>
<organism evidence="3 4">
    <name type="scientific">Heracleum sosnowskyi</name>
    <dbReference type="NCBI Taxonomy" id="360622"/>
    <lineage>
        <taxon>Eukaryota</taxon>
        <taxon>Viridiplantae</taxon>
        <taxon>Streptophyta</taxon>
        <taxon>Embryophyta</taxon>
        <taxon>Tracheophyta</taxon>
        <taxon>Spermatophyta</taxon>
        <taxon>Magnoliopsida</taxon>
        <taxon>eudicotyledons</taxon>
        <taxon>Gunneridae</taxon>
        <taxon>Pentapetalae</taxon>
        <taxon>asterids</taxon>
        <taxon>campanulids</taxon>
        <taxon>Apiales</taxon>
        <taxon>Apiaceae</taxon>
        <taxon>Apioideae</taxon>
        <taxon>apioid superclade</taxon>
        <taxon>Tordylieae</taxon>
        <taxon>Tordyliinae</taxon>
        <taxon>Heracleum</taxon>
    </lineage>
</organism>
<dbReference type="EMBL" id="JAUIZM010000008">
    <property type="protein sequence ID" value="KAK1370285.1"/>
    <property type="molecule type" value="Genomic_DNA"/>
</dbReference>
<gene>
    <name evidence="3" type="ORF">POM88_036377</name>
</gene>
<feature type="region of interest" description="Disordered" evidence="1">
    <location>
        <begin position="94"/>
        <end position="114"/>
    </location>
</feature>
<keyword evidence="2" id="KW-0732">Signal</keyword>
<feature type="chain" id="PRO_5042110670" evidence="2">
    <location>
        <begin position="23"/>
        <end position="114"/>
    </location>
</feature>
<accession>A0AAD8HQE0</accession>